<dbReference type="PANTHER" id="PTHR11011:SF116">
    <property type="entry name" value="FATTY ACYL-COA REDUCTASE CG5065-RELATED"/>
    <property type="match status" value="1"/>
</dbReference>
<evidence type="ECO:0000259" key="5">
    <source>
        <dbReference type="Pfam" id="PF03015"/>
    </source>
</evidence>
<dbReference type="AlphaFoldDB" id="A0A6J2XDV0"/>
<keyword evidence="4" id="KW-1133">Transmembrane helix</keyword>
<dbReference type="InterPro" id="IPR033640">
    <property type="entry name" value="FAR_C"/>
</dbReference>
<sequence length="542" mass="61550">MVTQEFPSSSSNASNVSMAAFSSSVPVVNSTVPGSVADFYNGKSVFITGGTGFMGKVLLEKLLRSCPGVSNIYLLIRPKRGQVAQERLQQLLSSPLFDLIRKERPNDLFKVQPIEGDITQPELAISQSDRELLIRSVNVVFHSAATVKFDEKLKLSVTINMLGTQRLVELCRRMPNLEALIHVSTAYCNCDRSEVKEMIYPPPIGPDQIVSLVEALDEDLVDSLTPKIVGNRPNTYTFTKALAECWLKENKGDLPLVIVRPSIVLSSMEGPLKGWVDNWNGPTGIIAAVGKGIFRTMLCEKEKKADLVPVDIVINLMIVSAWRIASVKTKDIPIYNCVTGQRKPITWETFVQLCFSNLRTHPLSQVNWYPDGTVTSSRAYNTINQYLLHFAPAYVMDFVTWLTGGRPIMIKIQNKLQKAATCLEYFTTREWEFDDSNVKDLSQTLSEADRIEFQFDVAKIDWNQFLENYVLGIRRFIFKEDTSSIPKARKQISRLYIVYRLVQIISVLMTWHFLTLRYAPLRRMWSNSLRLLMHLARMLPFM</sequence>
<dbReference type="RefSeq" id="XP_030749436.1">
    <property type="nucleotide sequence ID" value="XM_030893576.1"/>
</dbReference>
<dbReference type="Gene3D" id="3.40.50.720">
    <property type="entry name" value="NAD(P)-binding Rossmann-like Domain"/>
    <property type="match status" value="1"/>
</dbReference>
<dbReference type="GO" id="GO:0035336">
    <property type="term" value="P:long-chain fatty-acyl-CoA metabolic process"/>
    <property type="evidence" value="ECO:0007669"/>
    <property type="project" value="TreeGrafter"/>
</dbReference>
<evidence type="ECO:0000313" key="11">
    <source>
        <dbReference type="RefSeq" id="XP_030749508.1"/>
    </source>
</evidence>
<evidence type="ECO:0000256" key="1">
    <source>
        <dbReference type="ARBA" id="ARBA00005928"/>
    </source>
</evidence>
<feature type="domain" description="Thioester reductase (TE)" evidence="6">
    <location>
        <begin position="47"/>
        <end position="317"/>
    </location>
</feature>
<organism evidence="7 11">
    <name type="scientific">Sitophilus oryzae</name>
    <name type="common">Rice weevil</name>
    <name type="synonym">Curculio oryzae</name>
    <dbReference type="NCBI Taxonomy" id="7048"/>
    <lineage>
        <taxon>Eukaryota</taxon>
        <taxon>Metazoa</taxon>
        <taxon>Ecdysozoa</taxon>
        <taxon>Arthropoda</taxon>
        <taxon>Hexapoda</taxon>
        <taxon>Insecta</taxon>
        <taxon>Pterygota</taxon>
        <taxon>Neoptera</taxon>
        <taxon>Endopterygota</taxon>
        <taxon>Coleoptera</taxon>
        <taxon>Polyphaga</taxon>
        <taxon>Cucujiformia</taxon>
        <taxon>Curculionidae</taxon>
        <taxon>Dryophthorinae</taxon>
        <taxon>Sitophilus</taxon>
    </lineage>
</organism>
<evidence type="ECO:0000259" key="6">
    <source>
        <dbReference type="Pfam" id="PF07993"/>
    </source>
</evidence>
<dbReference type="RefSeq" id="XP_030749326.1">
    <property type="nucleotide sequence ID" value="XM_030893466.1"/>
</dbReference>
<comment type="similarity">
    <text evidence="1 4">Belongs to the fatty acyl-CoA reductase family.</text>
</comment>
<gene>
    <name evidence="8 9 10 11" type="primary">LOC115877296</name>
</gene>
<dbReference type="GO" id="GO:0102965">
    <property type="term" value="F:alcohol-forming long-chain fatty acyl-CoA reductase activity"/>
    <property type="evidence" value="ECO:0007669"/>
    <property type="project" value="UniProtKB-EC"/>
</dbReference>
<dbReference type="GO" id="GO:0005777">
    <property type="term" value="C:peroxisome"/>
    <property type="evidence" value="ECO:0007669"/>
    <property type="project" value="TreeGrafter"/>
</dbReference>
<dbReference type="Proteomes" id="UP000504635">
    <property type="component" value="Unplaced"/>
</dbReference>
<dbReference type="CDD" id="cd05236">
    <property type="entry name" value="FAR-N_SDR_e"/>
    <property type="match status" value="1"/>
</dbReference>
<evidence type="ECO:0000313" key="10">
    <source>
        <dbReference type="RefSeq" id="XP_030749436.1"/>
    </source>
</evidence>
<evidence type="ECO:0000313" key="9">
    <source>
        <dbReference type="RefSeq" id="XP_030749379.1"/>
    </source>
</evidence>
<dbReference type="EC" id="1.2.1.84" evidence="4"/>
<keyword evidence="4" id="KW-0812">Transmembrane</keyword>
<comment type="function">
    <text evidence="4">Catalyzes the reduction of fatty acyl-CoA to fatty alcohols.</text>
</comment>
<comment type="catalytic activity">
    <reaction evidence="4">
        <text>a long-chain fatty acyl-CoA + 2 NADPH + 2 H(+) = a long-chain primary fatty alcohol + 2 NADP(+) + CoA</text>
        <dbReference type="Rhea" id="RHEA:52716"/>
        <dbReference type="ChEBI" id="CHEBI:15378"/>
        <dbReference type="ChEBI" id="CHEBI:57287"/>
        <dbReference type="ChEBI" id="CHEBI:57783"/>
        <dbReference type="ChEBI" id="CHEBI:58349"/>
        <dbReference type="ChEBI" id="CHEBI:77396"/>
        <dbReference type="ChEBI" id="CHEBI:83139"/>
        <dbReference type="EC" id="1.2.1.84"/>
    </reaction>
</comment>
<evidence type="ECO:0000313" key="8">
    <source>
        <dbReference type="RefSeq" id="XP_030749326.1"/>
    </source>
</evidence>
<dbReference type="GO" id="GO:0080019">
    <property type="term" value="F:alcohol-forming very long-chain fatty acyl-CoA reductase activity"/>
    <property type="evidence" value="ECO:0007669"/>
    <property type="project" value="InterPro"/>
</dbReference>
<keyword evidence="3 4" id="KW-0443">Lipid metabolism</keyword>
<feature type="domain" description="Fatty acyl-CoA reductase C-terminal" evidence="5">
    <location>
        <begin position="388"/>
        <end position="480"/>
    </location>
</feature>
<dbReference type="RefSeq" id="XP_030749379.1">
    <property type="nucleotide sequence ID" value="XM_030893519.1"/>
</dbReference>
<keyword evidence="4" id="KW-0521">NADP</keyword>
<proteinExistence type="inferred from homology"/>
<dbReference type="OrthoDB" id="429813at2759"/>
<dbReference type="RefSeq" id="XP_030749508.1">
    <property type="nucleotide sequence ID" value="XM_030893648.1"/>
</dbReference>
<evidence type="ECO:0000256" key="3">
    <source>
        <dbReference type="ARBA" id="ARBA00023098"/>
    </source>
</evidence>
<keyword evidence="2 4" id="KW-0444">Lipid biosynthesis</keyword>
<dbReference type="KEGG" id="soy:115877296"/>
<dbReference type="Pfam" id="PF07993">
    <property type="entry name" value="NAD_binding_4"/>
    <property type="match status" value="1"/>
</dbReference>
<keyword evidence="4" id="KW-0560">Oxidoreductase</keyword>
<evidence type="ECO:0000256" key="2">
    <source>
        <dbReference type="ARBA" id="ARBA00022516"/>
    </source>
</evidence>
<dbReference type="CDD" id="cd09071">
    <property type="entry name" value="FAR_C"/>
    <property type="match status" value="1"/>
</dbReference>
<dbReference type="PANTHER" id="PTHR11011">
    <property type="entry name" value="MALE STERILITY PROTEIN 2-RELATED"/>
    <property type="match status" value="1"/>
</dbReference>
<keyword evidence="7" id="KW-1185">Reference proteome</keyword>
<accession>A0A6J2XDV0</accession>
<feature type="transmembrane region" description="Helical" evidence="4">
    <location>
        <begin position="496"/>
        <end position="514"/>
    </location>
</feature>
<name>A0A6J2XDV0_SITOR</name>
<dbReference type="InterPro" id="IPR026055">
    <property type="entry name" value="FAR"/>
</dbReference>
<dbReference type="InterPro" id="IPR013120">
    <property type="entry name" value="FAR_NAD-bd"/>
</dbReference>
<dbReference type="GeneID" id="115877296"/>
<protein>
    <recommendedName>
        <fullName evidence="4">Fatty acyl-CoA reductase</fullName>
        <ecNumber evidence="4">1.2.1.84</ecNumber>
    </recommendedName>
</protein>
<dbReference type="SUPFAM" id="SSF51735">
    <property type="entry name" value="NAD(P)-binding Rossmann-fold domains"/>
    <property type="match status" value="1"/>
</dbReference>
<evidence type="ECO:0000256" key="4">
    <source>
        <dbReference type="RuleBase" id="RU363097"/>
    </source>
</evidence>
<dbReference type="FunFam" id="3.40.50.720:FF:000370">
    <property type="entry name" value="Fatty acyl-CoA reductase"/>
    <property type="match status" value="1"/>
</dbReference>
<keyword evidence="4" id="KW-0472">Membrane</keyword>
<reference evidence="8 9" key="1">
    <citation type="submission" date="2025-04" db="UniProtKB">
        <authorList>
            <consortium name="RefSeq"/>
        </authorList>
    </citation>
    <scope>IDENTIFICATION</scope>
    <source>
        <tissue evidence="8 9">Gonads</tissue>
    </source>
</reference>
<evidence type="ECO:0000313" key="7">
    <source>
        <dbReference type="Proteomes" id="UP000504635"/>
    </source>
</evidence>
<dbReference type="InterPro" id="IPR036291">
    <property type="entry name" value="NAD(P)-bd_dom_sf"/>
</dbReference>
<dbReference type="Pfam" id="PF03015">
    <property type="entry name" value="Sterile"/>
    <property type="match status" value="1"/>
</dbReference>